<evidence type="ECO:0000313" key="2">
    <source>
        <dbReference type="Proteomes" id="UP001202831"/>
    </source>
</evidence>
<name>A0ABT0N3L6_9GAMM</name>
<dbReference type="Pfam" id="PF11163">
    <property type="entry name" value="DUF2947"/>
    <property type="match status" value="1"/>
</dbReference>
<gene>
    <name evidence="1" type="ORF">L2725_04510</name>
</gene>
<reference evidence="1 2" key="1">
    <citation type="submission" date="2022-01" db="EMBL/GenBank/DDBJ databases">
        <title>Whole genome-based taxonomy of the Shewanellaceae.</title>
        <authorList>
            <person name="Martin-Rodriguez A.J."/>
        </authorList>
    </citation>
    <scope>NUCLEOTIDE SEQUENCE [LARGE SCALE GENOMIC DNA]</scope>
    <source>
        <strain evidence="1 2">DSM 21332</strain>
    </source>
</reference>
<keyword evidence="2" id="KW-1185">Reference proteome</keyword>
<proteinExistence type="predicted"/>
<comment type="caution">
    <text evidence="1">The sequence shown here is derived from an EMBL/GenBank/DDBJ whole genome shotgun (WGS) entry which is preliminary data.</text>
</comment>
<dbReference type="InterPro" id="IPR021334">
    <property type="entry name" value="DUF2947"/>
</dbReference>
<organism evidence="1 2">
    <name type="scientific">Shewanella corallii</name>
    <dbReference type="NCBI Taxonomy" id="560080"/>
    <lineage>
        <taxon>Bacteria</taxon>
        <taxon>Pseudomonadati</taxon>
        <taxon>Pseudomonadota</taxon>
        <taxon>Gammaproteobacteria</taxon>
        <taxon>Alteromonadales</taxon>
        <taxon>Shewanellaceae</taxon>
        <taxon>Shewanella</taxon>
    </lineage>
</organism>
<dbReference type="RefSeq" id="WP_249247831.1">
    <property type="nucleotide sequence ID" value="NZ_JAKIKT010000001.1"/>
</dbReference>
<protein>
    <submittedName>
        <fullName evidence="1">DUF2947 domain-containing protein</fullName>
    </submittedName>
</protein>
<evidence type="ECO:0000313" key="1">
    <source>
        <dbReference type="EMBL" id="MCL2913048.1"/>
    </source>
</evidence>
<accession>A0ABT0N3L6</accession>
<dbReference type="EMBL" id="JAKIKT010000001">
    <property type="protein sequence ID" value="MCL2913048.1"/>
    <property type="molecule type" value="Genomic_DNA"/>
</dbReference>
<dbReference type="Proteomes" id="UP001202831">
    <property type="component" value="Unassembled WGS sequence"/>
</dbReference>
<sequence length="159" mass="18606">MSHTYIPLDQYKRKWIFNHKDLPVTDEDKALIKPLSDKSAMQVWNNLISDKCATPDKFSKGDWATKPKAWTKTDEWQGAWDADEPGLPLALEEFIQWAGDTQVFFCYEKYQVVETRWDVFARNWKCFLFFDDGPLLVSPKDRQAVMFHQDGTFNMGSRG</sequence>